<dbReference type="SMART" id="SM00060">
    <property type="entry name" value="FN3"/>
    <property type="match status" value="1"/>
</dbReference>
<protein>
    <recommendedName>
        <fullName evidence="3">Ig-like domain-containing protein</fullName>
    </recommendedName>
</protein>
<sequence length="519" mass="56881">MPFVCPDSKLHSNALRPGLGSQYFRHNEDNGVRSCLGQSPSQIKGQTEEPFAPSLLSSIFASSSSSSSSSSSTSSSSLSSSEVASLVRERRNSLSSGDIRFSSGRQVYQSKVGDSIQLDCQVDNLGSTVITWYKGDRILSAGNLKILDEPRIDILSGPSGISVLIQDVQMSDQGPYACEVNLMDKPLRITHELKVLVPPSIHAISGNGRITARKGSRVSLNCSASGTYICVADNQVSQPVTAQILLNVLYPPEVHVETPWVHSGLGDSTQLECLVQGNPQPEVNWYKGSMKLSDGERHSMVTIGNRYILTIDPVIQSDFGNYSCISENVLGKSRGTTTQVTLTGAPTKPTIVSLPSGQHRYSYHVKWKVISEFPIRQHRIEYWPHKVNPLVGRGPSSSVNSNYGQESPLNSRERILKLSEIDHDPVEGWFAYNIKGLQPQTKYEIRAQVQNEMGWSPNSDAFEFSTSHIENVPKELQSRPGDESSLIVPVGNQANPQATQFHIATIVLLSFWPLVFSGI</sequence>
<evidence type="ECO:0000313" key="5">
    <source>
        <dbReference type="Proteomes" id="UP000318571"/>
    </source>
</evidence>
<dbReference type="SMART" id="SM00409">
    <property type="entry name" value="IG"/>
    <property type="match status" value="3"/>
</dbReference>
<keyword evidence="1" id="KW-0677">Repeat</keyword>
<dbReference type="STRING" id="6832.A0A553PJ97"/>
<dbReference type="PANTHER" id="PTHR45080:SF33">
    <property type="entry name" value="IG-LIKE DOMAIN-CONTAINING PROTEIN"/>
    <property type="match status" value="1"/>
</dbReference>
<name>A0A553PJ97_TIGCA</name>
<dbReference type="InterPro" id="IPR036116">
    <property type="entry name" value="FN3_sf"/>
</dbReference>
<evidence type="ECO:0000313" key="4">
    <source>
        <dbReference type="EMBL" id="TRY77756.1"/>
    </source>
</evidence>
<keyword evidence="5" id="KW-1185">Reference proteome</keyword>
<dbReference type="InterPro" id="IPR013098">
    <property type="entry name" value="Ig_I-set"/>
</dbReference>
<dbReference type="Proteomes" id="UP000318571">
    <property type="component" value="Chromosome 11"/>
</dbReference>
<dbReference type="GO" id="GO:0008046">
    <property type="term" value="F:axon guidance receptor activity"/>
    <property type="evidence" value="ECO:0007669"/>
    <property type="project" value="TreeGrafter"/>
</dbReference>
<keyword evidence="2" id="KW-0393">Immunoglobulin domain</keyword>
<organism evidence="4 5">
    <name type="scientific">Tigriopus californicus</name>
    <name type="common">Marine copepod</name>
    <dbReference type="NCBI Taxonomy" id="6832"/>
    <lineage>
        <taxon>Eukaryota</taxon>
        <taxon>Metazoa</taxon>
        <taxon>Ecdysozoa</taxon>
        <taxon>Arthropoda</taxon>
        <taxon>Crustacea</taxon>
        <taxon>Multicrustacea</taxon>
        <taxon>Hexanauplia</taxon>
        <taxon>Copepoda</taxon>
        <taxon>Harpacticoida</taxon>
        <taxon>Harpacticidae</taxon>
        <taxon>Tigriopus</taxon>
    </lineage>
</organism>
<dbReference type="SUPFAM" id="SSF48726">
    <property type="entry name" value="Immunoglobulin"/>
    <property type="match status" value="2"/>
</dbReference>
<dbReference type="InterPro" id="IPR007110">
    <property type="entry name" value="Ig-like_dom"/>
</dbReference>
<dbReference type="GO" id="GO:0043025">
    <property type="term" value="C:neuronal cell body"/>
    <property type="evidence" value="ECO:0007669"/>
    <property type="project" value="TreeGrafter"/>
</dbReference>
<dbReference type="GO" id="GO:0005886">
    <property type="term" value="C:plasma membrane"/>
    <property type="evidence" value="ECO:0007669"/>
    <property type="project" value="TreeGrafter"/>
</dbReference>
<dbReference type="CDD" id="cd00096">
    <property type="entry name" value="Ig"/>
    <property type="match status" value="1"/>
</dbReference>
<dbReference type="InterPro" id="IPR003961">
    <property type="entry name" value="FN3_dom"/>
</dbReference>
<dbReference type="Pfam" id="PF07679">
    <property type="entry name" value="I-set"/>
    <property type="match status" value="2"/>
</dbReference>
<dbReference type="InterPro" id="IPR013783">
    <property type="entry name" value="Ig-like_fold"/>
</dbReference>
<dbReference type="GO" id="GO:0030424">
    <property type="term" value="C:axon"/>
    <property type="evidence" value="ECO:0007669"/>
    <property type="project" value="TreeGrafter"/>
</dbReference>
<dbReference type="Pfam" id="PF00041">
    <property type="entry name" value="fn3"/>
    <property type="match status" value="1"/>
</dbReference>
<evidence type="ECO:0000259" key="3">
    <source>
        <dbReference type="PROSITE" id="PS50835"/>
    </source>
</evidence>
<comment type="caution">
    <text evidence="4">The sequence shown here is derived from an EMBL/GenBank/DDBJ whole genome shotgun (WGS) entry which is preliminary data.</text>
</comment>
<gene>
    <name evidence="4" type="ORF">TCAL_15340</name>
</gene>
<dbReference type="AlphaFoldDB" id="A0A553PJ97"/>
<evidence type="ECO:0000256" key="2">
    <source>
        <dbReference type="ARBA" id="ARBA00023319"/>
    </source>
</evidence>
<dbReference type="PROSITE" id="PS50835">
    <property type="entry name" value="IG_LIKE"/>
    <property type="match status" value="2"/>
</dbReference>
<feature type="domain" description="Ig-like" evidence="3">
    <location>
        <begin position="252"/>
        <end position="343"/>
    </location>
</feature>
<dbReference type="InterPro" id="IPR003598">
    <property type="entry name" value="Ig_sub2"/>
</dbReference>
<dbReference type="GO" id="GO:0050808">
    <property type="term" value="P:synapse organization"/>
    <property type="evidence" value="ECO:0007669"/>
    <property type="project" value="TreeGrafter"/>
</dbReference>
<dbReference type="EMBL" id="VCGU01000003">
    <property type="protein sequence ID" value="TRY77756.1"/>
    <property type="molecule type" value="Genomic_DNA"/>
</dbReference>
<dbReference type="SUPFAM" id="SSF49265">
    <property type="entry name" value="Fibronectin type III"/>
    <property type="match status" value="1"/>
</dbReference>
<reference evidence="4 5" key="1">
    <citation type="journal article" date="2018" name="Nat. Ecol. Evol.">
        <title>Genomic signatures of mitonuclear coevolution across populations of Tigriopus californicus.</title>
        <authorList>
            <person name="Barreto F.S."/>
            <person name="Watson E.T."/>
            <person name="Lima T.G."/>
            <person name="Willett C.S."/>
            <person name="Edmands S."/>
            <person name="Li W."/>
            <person name="Burton R.S."/>
        </authorList>
    </citation>
    <scope>NUCLEOTIDE SEQUENCE [LARGE SCALE GENOMIC DNA]</scope>
    <source>
        <strain evidence="4 5">San Diego</strain>
    </source>
</reference>
<dbReference type="SMART" id="SM00408">
    <property type="entry name" value="IGc2"/>
    <property type="match status" value="2"/>
</dbReference>
<dbReference type="CDD" id="cd00063">
    <property type="entry name" value="FN3"/>
    <property type="match status" value="1"/>
</dbReference>
<proteinExistence type="predicted"/>
<feature type="domain" description="Ig-like" evidence="3">
    <location>
        <begin position="113"/>
        <end position="190"/>
    </location>
</feature>
<dbReference type="Gene3D" id="2.60.40.10">
    <property type="entry name" value="Immunoglobulins"/>
    <property type="match status" value="3"/>
</dbReference>
<evidence type="ECO:0000256" key="1">
    <source>
        <dbReference type="ARBA" id="ARBA00022737"/>
    </source>
</evidence>
<accession>A0A553PJ97</accession>
<dbReference type="InterPro" id="IPR050958">
    <property type="entry name" value="Cell_Adh-Cytoskel_Orgn"/>
</dbReference>
<dbReference type="InterPro" id="IPR003599">
    <property type="entry name" value="Ig_sub"/>
</dbReference>
<dbReference type="PANTHER" id="PTHR45080">
    <property type="entry name" value="CONTACTIN 5"/>
    <property type="match status" value="1"/>
</dbReference>
<dbReference type="InterPro" id="IPR036179">
    <property type="entry name" value="Ig-like_dom_sf"/>
</dbReference>
<dbReference type="GO" id="GO:0007156">
    <property type="term" value="P:homophilic cell adhesion via plasma membrane adhesion molecules"/>
    <property type="evidence" value="ECO:0007669"/>
    <property type="project" value="TreeGrafter"/>
</dbReference>
<dbReference type="OMA" id="TENTHHV"/>